<keyword evidence="5 7" id="KW-1133">Transmembrane helix</keyword>
<protein>
    <submittedName>
        <fullName evidence="9">Type II secretion system F family protein</fullName>
    </submittedName>
</protein>
<evidence type="ECO:0000256" key="3">
    <source>
        <dbReference type="ARBA" id="ARBA00022475"/>
    </source>
</evidence>
<organism evidence="9 10">
    <name type="scientific">Helicobacter aurati</name>
    <dbReference type="NCBI Taxonomy" id="137778"/>
    <lineage>
        <taxon>Bacteria</taxon>
        <taxon>Pseudomonadati</taxon>
        <taxon>Campylobacterota</taxon>
        <taxon>Epsilonproteobacteria</taxon>
        <taxon>Campylobacterales</taxon>
        <taxon>Helicobacteraceae</taxon>
        <taxon>Helicobacter</taxon>
    </lineage>
</organism>
<dbReference type="InterPro" id="IPR042094">
    <property type="entry name" value="T2SS_GspF_sf"/>
</dbReference>
<dbReference type="PANTHER" id="PTHR30012:SF0">
    <property type="entry name" value="TYPE II SECRETION SYSTEM PROTEIN F-RELATED"/>
    <property type="match status" value="1"/>
</dbReference>
<name>A0A3D8J4U5_9HELI</name>
<dbReference type="PANTHER" id="PTHR30012">
    <property type="entry name" value="GENERAL SECRETION PATHWAY PROTEIN"/>
    <property type="match status" value="1"/>
</dbReference>
<dbReference type="OrthoDB" id="5323429at2"/>
<dbReference type="PRINTS" id="PR00812">
    <property type="entry name" value="BCTERIALGSPF"/>
</dbReference>
<evidence type="ECO:0000256" key="6">
    <source>
        <dbReference type="ARBA" id="ARBA00023136"/>
    </source>
</evidence>
<evidence type="ECO:0000256" key="1">
    <source>
        <dbReference type="ARBA" id="ARBA00004651"/>
    </source>
</evidence>
<dbReference type="Gene3D" id="1.20.81.30">
    <property type="entry name" value="Type II secretion system (T2SS), domain F"/>
    <property type="match status" value="2"/>
</dbReference>
<evidence type="ECO:0000256" key="7">
    <source>
        <dbReference type="SAM" id="Phobius"/>
    </source>
</evidence>
<feature type="domain" description="Type II secretion system protein GspF" evidence="8">
    <location>
        <begin position="220"/>
        <end position="334"/>
    </location>
</feature>
<comment type="similarity">
    <text evidence="2">Belongs to the GSP F family.</text>
</comment>
<sequence length="343" mass="39038">MNLINKIDELENVFWQLGFGYGSGIGLLQLLESIKGNLKYKENIALLESMQSSLERGLSLTSAVKEHKRLCGDLVVALFQIAEKSGKMQEICQLCAKELRQQNEFYRIIIKAMVYPCFLLLTTLIVFIVVSLFVIPEFAAIYRDLDATLGLSSRIIIYIGETFSFYYSQIVLCLLLIVGALWAFFSRKIVRDKLLFGLPIVNAILRDYELYRYFLGMHYFLKSQVPFEESLQICTGLVGNIILKHELFFVLDSIRRGIPFSESLRELQIEIANIGLLINAEQSGTLDKALALNAEFYKRRYNNTLQYISILVEPIAVMCVGALVAWIAFAVVSPIWELLVIVN</sequence>
<comment type="subcellular location">
    <subcellularLocation>
        <location evidence="1">Cell membrane</location>
        <topology evidence="1">Multi-pass membrane protein</topology>
    </subcellularLocation>
</comment>
<dbReference type="AlphaFoldDB" id="A0A3D8J4U5"/>
<evidence type="ECO:0000256" key="2">
    <source>
        <dbReference type="ARBA" id="ARBA00005745"/>
    </source>
</evidence>
<proteinExistence type="inferred from homology"/>
<dbReference type="Pfam" id="PF00482">
    <property type="entry name" value="T2SSF"/>
    <property type="match status" value="2"/>
</dbReference>
<feature type="transmembrane region" description="Helical" evidence="7">
    <location>
        <begin position="155"/>
        <end position="185"/>
    </location>
</feature>
<evidence type="ECO:0000313" key="10">
    <source>
        <dbReference type="Proteomes" id="UP000256424"/>
    </source>
</evidence>
<dbReference type="Proteomes" id="UP000256424">
    <property type="component" value="Unassembled WGS sequence"/>
</dbReference>
<keyword evidence="4 7" id="KW-0812">Transmembrane</keyword>
<keyword evidence="10" id="KW-1185">Reference proteome</keyword>
<evidence type="ECO:0000256" key="5">
    <source>
        <dbReference type="ARBA" id="ARBA00022989"/>
    </source>
</evidence>
<dbReference type="GO" id="GO:0005886">
    <property type="term" value="C:plasma membrane"/>
    <property type="evidence" value="ECO:0007669"/>
    <property type="project" value="UniProtKB-SubCell"/>
</dbReference>
<dbReference type="EMBL" id="NXLW01000006">
    <property type="protein sequence ID" value="RDU72532.1"/>
    <property type="molecule type" value="Genomic_DNA"/>
</dbReference>
<dbReference type="InterPro" id="IPR003004">
    <property type="entry name" value="GspF/PilC"/>
</dbReference>
<feature type="domain" description="Type II secretion system protein GspF" evidence="8">
    <location>
        <begin position="17"/>
        <end position="136"/>
    </location>
</feature>
<dbReference type="RefSeq" id="WP_104763517.1">
    <property type="nucleotide sequence ID" value="NZ_FZPM01000025.1"/>
</dbReference>
<keyword evidence="3" id="KW-1003">Cell membrane</keyword>
<reference evidence="9 10" key="1">
    <citation type="submission" date="2018-04" db="EMBL/GenBank/DDBJ databases">
        <title>Novel Campyloabacter and Helicobacter Species and Strains.</title>
        <authorList>
            <person name="Mannion A.J."/>
            <person name="Shen Z."/>
            <person name="Fox J.G."/>
        </authorList>
    </citation>
    <scope>NUCLEOTIDE SEQUENCE [LARGE SCALE GENOMIC DNA]</scope>
    <source>
        <strain evidence="9 10">MIT 97-5075</strain>
    </source>
</reference>
<dbReference type="InterPro" id="IPR018076">
    <property type="entry name" value="T2SS_GspF_dom"/>
</dbReference>
<feature type="transmembrane region" description="Helical" evidence="7">
    <location>
        <begin position="307"/>
        <end position="336"/>
    </location>
</feature>
<comment type="caution">
    <text evidence="9">The sequence shown here is derived from an EMBL/GenBank/DDBJ whole genome shotgun (WGS) entry which is preliminary data.</text>
</comment>
<keyword evidence="6 7" id="KW-0472">Membrane</keyword>
<gene>
    <name evidence="9" type="ORF">CQA66_04260</name>
</gene>
<feature type="transmembrane region" description="Helical" evidence="7">
    <location>
        <begin position="112"/>
        <end position="135"/>
    </location>
</feature>
<evidence type="ECO:0000259" key="8">
    <source>
        <dbReference type="Pfam" id="PF00482"/>
    </source>
</evidence>
<accession>A0A3D8J4U5</accession>
<evidence type="ECO:0000256" key="4">
    <source>
        <dbReference type="ARBA" id="ARBA00022692"/>
    </source>
</evidence>
<evidence type="ECO:0000313" key="9">
    <source>
        <dbReference type="EMBL" id="RDU72532.1"/>
    </source>
</evidence>